<dbReference type="AlphaFoldDB" id="A0A699Z6D0"/>
<dbReference type="Gene3D" id="3.40.50.150">
    <property type="entry name" value="Vaccinia Virus protein VP39"/>
    <property type="match status" value="1"/>
</dbReference>
<dbReference type="SUPFAM" id="SSF53335">
    <property type="entry name" value="S-adenosyl-L-methionine-dependent methyltransferases"/>
    <property type="match status" value="1"/>
</dbReference>
<sequence length="152" mass="16514">MFCRDAHPLETPGVVAARIKPFPVIMYLYRNGDVVSDTLLHGNQWEAGELKELLWALEQPLPKGFNTSQIGKDLFVDIGANVGAFLFATAARGYEVVAFEGMRSNQRLIRSGLCASDPSVSQRVTLHGFGLGAQPATCYIFSDPGNQGKAVK</sequence>
<keyword evidence="2" id="KW-1185">Reference proteome</keyword>
<dbReference type="Proteomes" id="UP000485058">
    <property type="component" value="Unassembled WGS sequence"/>
</dbReference>
<name>A0A699Z6D0_HAELA</name>
<dbReference type="InterPro" id="IPR029063">
    <property type="entry name" value="SAM-dependent_MTases_sf"/>
</dbReference>
<reference evidence="1 2" key="1">
    <citation type="submission" date="2020-02" db="EMBL/GenBank/DDBJ databases">
        <title>Draft genome sequence of Haematococcus lacustris strain NIES-144.</title>
        <authorList>
            <person name="Morimoto D."/>
            <person name="Nakagawa S."/>
            <person name="Yoshida T."/>
            <person name="Sawayama S."/>
        </authorList>
    </citation>
    <scope>NUCLEOTIDE SEQUENCE [LARGE SCALE GENOMIC DNA]</scope>
    <source>
        <strain evidence="1 2">NIES-144</strain>
    </source>
</reference>
<protein>
    <recommendedName>
        <fullName evidence="3">FkbM family methyltransferase</fullName>
    </recommendedName>
</protein>
<evidence type="ECO:0000313" key="2">
    <source>
        <dbReference type="Proteomes" id="UP000485058"/>
    </source>
</evidence>
<proteinExistence type="predicted"/>
<comment type="caution">
    <text evidence="1">The sequence shown here is derived from an EMBL/GenBank/DDBJ whole genome shotgun (WGS) entry which is preliminary data.</text>
</comment>
<evidence type="ECO:0000313" key="1">
    <source>
        <dbReference type="EMBL" id="GFH18123.1"/>
    </source>
</evidence>
<gene>
    <name evidence="1" type="ORF">HaLaN_14868</name>
</gene>
<evidence type="ECO:0008006" key="3">
    <source>
        <dbReference type="Google" id="ProtNLM"/>
    </source>
</evidence>
<dbReference type="EMBL" id="BLLF01001250">
    <property type="protein sequence ID" value="GFH18123.1"/>
    <property type="molecule type" value="Genomic_DNA"/>
</dbReference>
<accession>A0A699Z6D0</accession>
<organism evidence="1 2">
    <name type="scientific">Haematococcus lacustris</name>
    <name type="common">Green alga</name>
    <name type="synonym">Haematococcus pluvialis</name>
    <dbReference type="NCBI Taxonomy" id="44745"/>
    <lineage>
        <taxon>Eukaryota</taxon>
        <taxon>Viridiplantae</taxon>
        <taxon>Chlorophyta</taxon>
        <taxon>core chlorophytes</taxon>
        <taxon>Chlorophyceae</taxon>
        <taxon>CS clade</taxon>
        <taxon>Chlamydomonadales</taxon>
        <taxon>Haematococcaceae</taxon>
        <taxon>Haematococcus</taxon>
    </lineage>
</organism>